<evidence type="ECO:0000313" key="2">
    <source>
        <dbReference type="WBParaSite" id="jg125"/>
    </source>
</evidence>
<protein>
    <submittedName>
        <fullName evidence="2">Uncharacterized protein</fullName>
    </submittedName>
</protein>
<organism evidence="1 2">
    <name type="scientific">Ditylenchus dipsaci</name>
    <dbReference type="NCBI Taxonomy" id="166011"/>
    <lineage>
        <taxon>Eukaryota</taxon>
        <taxon>Metazoa</taxon>
        <taxon>Ecdysozoa</taxon>
        <taxon>Nematoda</taxon>
        <taxon>Chromadorea</taxon>
        <taxon>Rhabditida</taxon>
        <taxon>Tylenchina</taxon>
        <taxon>Tylenchomorpha</taxon>
        <taxon>Sphaerularioidea</taxon>
        <taxon>Anguinidae</taxon>
        <taxon>Anguininae</taxon>
        <taxon>Ditylenchus</taxon>
    </lineage>
</organism>
<evidence type="ECO:0000313" key="1">
    <source>
        <dbReference type="Proteomes" id="UP000887574"/>
    </source>
</evidence>
<dbReference type="WBParaSite" id="jg125">
    <property type="protein sequence ID" value="jg125"/>
    <property type="gene ID" value="jg125"/>
</dbReference>
<dbReference type="Proteomes" id="UP000887574">
    <property type="component" value="Unplaced"/>
</dbReference>
<proteinExistence type="predicted"/>
<accession>A0A915CTP5</accession>
<sequence>MGPLVSGEWDPLVLPSGTPLVLASGTPLVCRVGPLWFWRVGPFGSGEWDPFASGEWDPSGSAEWDPFASGEWDPFGSGEWGPKVLLLQKPLKRGFLCWDVGGWAVLEMVNFEEGCSSTFNIIPLLNRENIELESDRKKLVESFG</sequence>
<keyword evidence="1" id="KW-1185">Reference proteome</keyword>
<reference evidence="2" key="1">
    <citation type="submission" date="2022-11" db="UniProtKB">
        <authorList>
            <consortium name="WormBaseParasite"/>
        </authorList>
    </citation>
    <scope>IDENTIFICATION</scope>
</reference>
<name>A0A915CTP5_9BILA</name>
<dbReference type="AlphaFoldDB" id="A0A915CTP5"/>